<name>A0A0D0ADF3_9AGAM</name>
<gene>
    <name evidence="1" type="ORF">CY34DRAFT_163679</name>
</gene>
<protein>
    <submittedName>
        <fullName evidence="1">Uncharacterized protein</fullName>
    </submittedName>
</protein>
<keyword evidence="2" id="KW-1185">Reference proteome</keyword>
<accession>A0A0D0ADF3</accession>
<dbReference type="Proteomes" id="UP000054485">
    <property type="component" value="Unassembled WGS sequence"/>
</dbReference>
<dbReference type="AlphaFoldDB" id="A0A0D0ADF3"/>
<dbReference type="InParanoid" id="A0A0D0ADF3"/>
<proteinExistence type="predicted"/>
<evidence type="ECO:0000313" key="2">
    <source>
        <dbReference type="Proteomes" id="UP000054485"/>
    </source>
</evidence>
<dbReference type="OrthoDB" id="10430665at2759"/>
<dbReference type="EMBL" id="KN836309">
    <property type="protein sequence ID" value="KIK32272.1"/>
    <property type="molecule type" value="Genomic_DNA"/>
</dbReference>
<dbReference type="HOGENOM" id="CLU_2063003_0_0_1"/>
<organism evidence="1 2">
    <name type="scientific">Suillus luteus UH-Slu-Lm8-n1</name>
    <dbReference type="NCBI Taxonomy" id="930992"/>
    <lineage>
        <taxon>Eukaryota</taxon>
        <taxon>Fungi</taxon>
        <taxon>Dikarya</taxon>
        <taxon>Basidiomycota</taxon>
        <taxon>Agaricomycotina</taxon>
        <taxon>Agaricomycetes</taxon>
        <taxon>Agaricomycetidae</taxon>
        <taxon>Boletales</taxon>
        <taxon>Suillineae</taxon>
        <taxon>Suillaceae</taxon>
        <taxon>Suillus</taxon>
    </lineage>
</organism>
<sequence length="119" mass="13609">MYCSYANIPLQKITRTKSNLDHLLHVRVSSSHHTIHPLISLQSRATRPPAGHRKPPILATPTVQRSQPTRDQQQLAFLRLSKLLRFPRGNMVPVRRIHPHDPLDVCCDSYISVLRQLAP</sequence>
<reference evidence="1 2" key="1">
    <citation type="submission" date="2014-04" db="EMBL/GenBank/DDBJ databases">
        <authorList>
            <consortium name="DOE Joint Genome Institute"/>
            <person name="Kuo A."/>
            <person name="Ruytinx J."/>
            <person name="Rineau F."/>
            <person name="Colpaert J."/>
            <person name="Kohler A."/>
            <person name="Nagy L.G."/>
            <person name="Floudas D."/>
            <person name="Copeland A."/>
            <person name="Barry K.W."/>
            <person name="Cichocki N."/>
            <person name="Veneault-Fourrey C."/>
            <person name="LaButti K."/>
            <person name="Lindquist E.A."/>
            <person name="Lipzen A."/>
            <person name="Lundell T."/>
            <person name="Morin E."/>
            <person name="Murat C."/>
            <person name="Sun H."/>
            <person name="Tunlid A."/>
            <person name="Henrissat B."/>
            <person name="Grigoriev I.V."/>
            <person name="Hibbett D.S."/>
            <person name="Martin F."/>
            <person name="Nordberg H.P."/>
            <person name="Cantor M.N."/>
            <person name="Hua S.X."/>
        </authorList>
    </citation>
    <scope>NUCLEOTIDE SEQUENCE [LARGE SCALE GENOMIC DNA]</scope>
    <source>
        <strain evidence="1 2">UH-Slu-Lm8-n1</strain>
    </source>
</reference>
<reference evidence="2" key="2">
    <citation type="submission" date="2015-01" db="EMBL/GenBank/DDBJ databases">
        <title>Evolutionary Origins and Diversification of the Mycorrhizal Mutualists.</title>
        <authorList>
            <consortium name="DOE Joint Genome Institute"/>
            <consortium name="Mycorrhizal Genomics Consortium"/>
            <person name="Kohler A."/>
            <person name="Kuo A."/>
            <person name="Nagy L.G."/>
            <person name="Floudas D."/>
            <person name="Copeland A."/>
            <person name="Barry K.W."/>
            <person name="Cichocki N."/>
            <person name="Veneault-Fourrey C."/>
            <person name="LaButti K."/>
            <person name="Lindquist E.A."/>
            <person name="Lipzen A."/>
            <person name="Lundell T."/>
            <person name="Morin E."/>
            <person name="Murat C."/>
            <person name="Riley R."/>
            <person name="Ohm R."/>
            <person name="Sun H."/>
            <person name="Tunlid A."/>
            <person name="Henrissat B."/>
            <person name="Grigoriev I.V."/>
            <person name="Hibbett D.S."/>
            <person name="Martin F."/>
        </authorList>
    </citation>
    <scope>NUCLEOTIDE SEQUENCE [LARGE SCALE GENOMIC DNA]</scope>
    <source>
        <strain evidence="2">UH-Slu-Lm8-n1</strain>
    </source>
</reference>
<evidence type="ECO:0000313" key="1">
    <source>
        <dbReference type="EMBL" id="KIK32272.1"/>
    </source>
</evidence>